<evidence type="ECO:0000313" key="2">
    <source>
        <dbReference type="Proteomes" id="UP001321473"/>
    </source>
</evidence>
<dbReference type="AlphaFoldDB" id="A0AAQ4EEM3"/>
<protein>
    <submittedName>
        <fullName evidence="1">Uncharacterized protein</fullName>
    </submittedName>
</protein>
<accession>A0AAQ4EEM3</accession>
<proteinExistence type="predicted"/>
<keyword evidence="2" id="KW-1185">Reference proteome</keyword>
<reference evidence="1 2" key="1">
    <citation type="journal article" date="2023" name="Arcadia Sci">
        <title>De novo assembly of a long-read Amblyomma americanum tick genome.</title>
        <authorList>
            <person name="Chou S."/>
            <person name="Poskanzer K.E."/>
            <person name="Rollins M."/>
            <person name="Thuy-Boun P.S."/>
        </authorList>
    </citation>
    <scope>NUCLEOTIDE SEQUENCE [LARGE SCALE GENOMIC DNA]</scope>
    <source>
        <strain evidence="1">F_SG_1</strain>
        <tissue evidence="1">Salivary glands</tissue>
    </source>
</reference>
<dbReference type="Proteomes" id="UP001321473">
    <property type="component" value="Unassembled WGS sequence"/>
</dbReference>
<organism evidence="1 2">
    <name type="scientific">Amblyomma americanum</name>
    <name type="common">Lone star tick</name>
    <dbReference type="NCBI Taxonomy" id="6943"/>
    <lineage>
        <taxon>Eukaryota</taxon>
        <taxon>Metazoa</taxon>
        <taxon>Ecdysozoa</taxon>
        <taxon>Arthropoda</taxon>
        <taxon>Chelicerata</taxon>
        <taxon>Arachnida</taxon>
        <taxon>Acari</taxon>
        <taxon>Parasitiformes</taxon>
        <taxon>Ixodida</taxon>
        <taxon>Ixodoidea</taxon>
        <taxon>Ixodidae</taxon>
        <taxon>Amblyomminae</taxon>
        <taxon>Amblyomma</taxon>
    </lineage>
</organism>
<gene>
    <name evidence="1" type="ORF">V5799_012343</name>
</gene>
<dbReference type="InterPro" id="IPR032675">
    <property type="entry name" value="LRR_dom_sf"/>
</dbReference>
<sequence length="458" mass="50424">MAPALPAVFASTCAAGDTGDVDVARRTGVSIAIFCTAGSDGGDAVCHIFQELSSWNRCLWYVGLQLRELTAPGELSLVQVRDQGCGHEQEARCRDGRLLFRALLTQHRCVVSVDLCETIIEGAQLDECRDLVVGALQQNTTLRKLRLNGFRDYNFMRQELFAAIATKYHLQELDFVGYGEFPGLIDPLQTLLVDITTNISTLSIPGIRLGEEHARRLVAGLRKNDTILELSVHVSVLCSLLVNGKARFSVYLANCGRLRALTVTADVNTATAAYDEVSAIVDALVTCGSILRLKLLCFLLNEDCASLLSRLMAQNVNLESLDIIGCRWIRAASHSPDSTTPPKHEYLDQMQEGAAFSRRVRPWVEAFTENTTLKFFALDLGGLIAADFGVFFRALMAVQSLSTVIVSGVAPEDLPEVGRVLRDTEMSARVSVRDQYLVSLPLLWALEDFPEVLRHCCR</sequence>
<dbReference type="SUPFAM" id="SSF52047">
    <property type="entry name" value="RNI-like"/>
    <property type="match status" value="1"/>
</dbReference>
<dbReference type="Gene3D" id="3.80.10.10">
    <property type="entry name" value="Ribonuclease Inhibitor"/>
    <property type="match status" value="1"/>
</dbReference>
<name>A0AAQ4EEM3_AMBAM</name>
<evidence type="ECO:0000313" key="1">
    <source>
        <dbReference type="EMBL" id="KAK8773098.1"/>
    </source>
</evidence>
<comment type="caution">
    <text evidence="1">The sequence shown here is derived from an EMBL/GenBank/DDBJ whole genome shotgun (WGS) entry which is preliminary data.</text>
</comment>
<dbReference type="EMBL" id="JARKHS020017332">
    <property type="protein sequence ID" value="KAK8773098.1"/>
    <property type="molecule type" value="Genomic_DNA"/>
</dbReference>